<evidence type="ECO:0000256" key="4">
    <source>
        <dbReference type="ARBA" id="ARBA00022692"/>
    </source>
</evidence>
<dbReference type="SUPFAM" id="SSF161098">
    <property type="entry name" value="MetI-like"/>
    <property type="match status" value="1"/>
</dbReference>
<feature type="domain" description="ABC transmembrane type-1" evidence="8">
    <location>
        <begin position="67"/>
        <end position="280"/>
    </location>
</feature>
<keyword evidence="4 7" id="KW-0812">Transmembrane</keyword>
<feature type="transmembrane region" description="Helical" evidence="7">
    <location>
        <begin position="259"/>
        <end position="279"/>
    </location>
</feature>
<dbReference type="Pfam" id="PF00528">
    <property type="entry name" value="BPD_transp_1"/>
    <property type="match status" value="1"/>
</dbReference>
<dbReference type="RefSeq" id="WP_086273728.1">
    <property type="nucleotide sequence ID" value="NZ_NGKU01000001.1"/>
</dbReference>
<evidence type="ECO:0000313" key="10">
    <source>
        <dbReference type="Proteomes" id="UP000195043"/>
    </source>
</evidence>
<comment type="subcellular location">
    <subcellularLocation>
        <location evidence="1 7">Cell membrane</location>
        <topology evidence="1 7">Multi-pass membrane protein</topology>
    </subcellularLocation>
</comment>
<dbReference type="CDD" id="cd06261">
    <property type="entry name" value="TM_PBP2"/>
    <property type="match status" value="1"/>
</dbReference>
<dbReference type="InterPro" id="IPR051393">
    <property type="entry name" value="ABC_transporter_permease"/>
</dbReference>
<dbReference type="GO" id="GO:0055085">
    <property type="term" value="P:transmembrane transport"/>
    <property type="evidence" value="ECO:0007669"/>
    <property type="project" value="InterPro"/>
</dbReference>
<accession>A0A242A3S8</accession>
<dbReference type="Proteomes" id="UP000195043">
    <property type="component" value="Unassembled WGS sequence"/>
</dbReference>
<feature type="transmembrane region" description="Helical" evidence="7">
    <location>
        <begin position="12"/>
        <end position="35"/>
    </location>
</feature>
<keyword evidence="3" id="KW-1003">Cell membrane</keyword>
<dbReference type="STRING" id="1834191.A5886_000774"/>
<keyword evidence="10" id="KW-1185">Reference proteome</keyword>
<keyword evidence="6 7" id="KW-0472">Membrane</keyword>
<feature type="transmembrane region" description="Helical" evidence="7">
    <location>
        <begin position="153"/>
        <end position="178"/>
    </location>
</feature>
<reference evidence="9 10" key="1">
    <citation type="submission" date="2017-05" db="EMBL/GenBank/DDBJ databases">
        <title>The Genome Sequence of Enterococcus sp. 8G7_MSG3316.</title>
        <authorList>
            <consortium name="The Broad Institute Genomics Platform"/>
            <consortium name="The Broad Institute Genomic Center for Infectious Diseases"/>
            <person name="Earl A."/>
            <person name="Manson A."/>
            <person name="Schwartman J."/>
            <person name="Gilmore M."/>
            <person name="Abouelleil A."/>
            <person name="Cao P."/>
            <person name="Chapman S."/>
            <person name="Cusick C."/>
            <person name="Shea T."/>
            <person name="Young S."/>
            <person name="Neafsey D."/>
            <person name="Nusbaum C."/>
            <person name="Birren B."/>
        </authorList>
    </citation>
    <scope>NUCLEOTIDE SEQUENCE [LARGE SCALE GENOMIC DNA]</scope>
    <source>
        <strain evidence="9 10">8G7_MSG3316</strain>
    </source>
</reference>
<dbReference type="InterPro" id="IPR035906">
    <property type="entry name" value="MetI-like_sf"/>
</dbReference>
<dbReference type="AlphaFoldDB" id="A0A242A3S8"/>
<comment type="similarity">
    <text evidence="7">Belongs to the binding-protein-dependent transport system permease family.</text>
</comment>
<feature type="transmembrane region" description="Helical" evidence="7">
    <location>
        <begin position="105"/>
        <end position="125"/>
    </location>
</feature>
<dbReference type="InterPro" id="IPR000515">
    <property type="entry name" value="MetI-like"/>
</dbReference>
<dbReference type="PROSITE" id="PS50928">
    <property type="entry name" value="ABC_TM1"/>
    <property type="match status" value="1"/>
</dbReference>
<keyword evidence="5 7" id="KW-1133">Transmembrane helix</keyword>
<dbReference type="PANTHER" id="PTHR30193:SF37">
    <property type="entry name" value="INNER MEMBRANE ABC TRANSPORTER PERMEASE PROTEIN YCJO"/>
    <property type="match status" value="1"/>
</dbReference>
<evidence type="ECO:0000256" key="6">
    <source>
        <dbReference type="ARBA" id="ARBA00023136"/>
    </source>
</evidence>
<name>A0A242A3S8_9ENTE</name>
<evidence type="ECO:0000256" key="2">
    <source>
        <dbReference type="ARBA" id="ARBA00022448"/>
    </source>
</evidence>
<dbReference type="Gene3D" id="1.10.3720.10">
    <property type="entry name" value="MetI-like"/>
    <property type="match status" value="1"/>
</dbReference>
<protein>
    <recommendedName>
        <fullName evidence="8">ABC transmembrane type-1 domain-containing protein</fullName>
    </recommendedName>
</protein>
<sequence>MHTLHKHKWPLLFTGVSIILFVLFFLIPAILGLYYSLTDYKGFAEANFIGLANYQELFRDDSFYKALFRTFRYVIILVPSIYVISLAIALLLNSDLAKGRFLAKIIFFLPWTISGIIAGVIWKWLFGENFGFINFLLEQSGQQTIPWFTDSNAAFSVIILAAIWGGTAFNILQFTAALKNIPRSLYEAAEIDGASFWNKLRFITIPMLKPTSFMVILLASIGSMKEFALVQSLTNGGPGTDNMFIVQYIYTTGFDKMRVGYASAASMVLFVILLLLGLVQMKLGGGKNDV</sequence>
<dbReference type="OrthoDB" id="9798257at2"/>
<evidence type="ECO:0000256" key="7">
    <source>
        <dbReference type="RuleBase" id="RU363032"/>
    </source>
</evidence>
<evidence type="ECO:0000256" key="3">
    <source>
        <dbReference type="ARBA" id="ARBA00022475"/>
    </source>
</evidence>
<keyword evidence="2 7" id="KW-0813">Transport</keyword>
<gene>
    <name evidence="9" type="ORF">A5886_000774</name>
</gene>
<feature type="transmembrane region" description="Helical" evidence="7">
    <location>
        <begin position="71"/>
        <end position="93"/>
    </location>
</feature>
<dbReference type="PANTHER" id="PTHR30193">
    <property type="entry name" value="ABC TRANSPORTER PERMEASE PROTEIN"/>
    <property type="match status" value="1"/>
</dbReference>
<evidence type="ECO:0000313" key="9">
    <source>
        <dbReference type="EMBL" id="OTN75698.1"/>
    </source>
</evidence>
<proteinExistence type="inferred from homology"/>
<evidence type="ECO:0000256" key="1">
    <source>
        <dbReference type="ARBA" id="ARBA00004651"/>
    </source>
</evidence>
<evidence type="ECO:0000256" key="5">
    <source>
        <dbReference type="ARBA" id="ARBA00022989"/>
    </source>
</evidence>
<dbReference type="EMBL" id="NGKU01000001">
    <property type="protein sequence ID" value="OTN75698.1"/>
    <property type="molecule type" value="Genomic_DNA"/>
</dbReference>
<dbReference type="GO" id="GO:0005886">
    <property type="term" value="C:plasma membrane"/>
    <property type="evidence" value="ECO:0007669"/>
    <property type="project" value="UniProtKB-SubCell"/>
</dbReference>
<organism evidence="9 10">
    <name type="scientific">Candidatus Enterococcus testudinis</name>
    <dbReference type="NCBI Taxonomy" id="1834191"/>
    <lineage>
        <taxon>Bacteria</taxon>
        <taxon>Bacillati</taxon>
        <taxon>Bacillota</taxon>
        <taxon>Bacilli</taxon>
        <taxon>Lactobacillales</taxon>
        <taxon>Enterococcaceae</taxon>
        <taxon>Enterococcus</taxon>
    </lineage>
</organism>
<comment type="caution">
    <text evidence="9">The sequence shown here is derived from an EMBL/GenBank/DDBJ whole genome shotgun (WGS) entry which is preliminary data.</text>
</comment>
<evidence type="ECO:0000259" key="8">
    <source>
        <dbReference type="PROSITE" id="PS50928"/>
    </source>
</evidence>